<comment type="caution">
    <text evidence="1">The sequence shown here is derived from an EMBL/GenBank/DDBJ whole genome shotgun (WGS) entry which is preliminary data.</text>
</comment>
<evidence type="ECO:0000313" key="2">
    <source>
        <dbReference type="Proteomes" id="UP000197032"/>
    </source>
</evidence>
<proteinExistence type="predicted"/>
<evidence type="ECO:0000313" key="1">
    <source>
        <dbReference type="EMBL" id="GAW93426.1"/>
    </source>
</evidence>
<sequence length="43" mass="4200">MRPKRGGCCAAKQGGTAGEPPVPVAFAIGMGGFCYTGSKGGLL</sequence>
<reference evidence="2" key="1">
    <citation type="journal article" date="2017" name="Appl. Environ. Microbiol.">
        <title>Genomic Analysis of Calderihabitans maritimus KKC1, a Thermophilic, Hydrogenogenic, Carboxydotrophic Bacterium Isolated from Marine Sediment.</title>
        <authorList>
            <person name="Omae K."/>
            <person name="Yoneda Y."/>
            <person name="Fukuyama Y."/>
            <person name="Yoshida T."/>
            <person name="Sako Y."/>
        </authorList>
    </citation>
    <scope>NUCLEOTIDE SEQUENCE [LARGE SCALE GENOMIC DNA]</scope>
    <source>
        <strain evidence="2">KKC1</strain>
    </source>
</reference>
<keyword evidence="2" id="KW-1185">Reference proteome</keyword>
<dbReference type="EMBL" id="BDGJ01000142">
    <property type="protein sequence ID" value="GAW93426.1"/>
    <property type="molecule type" value="Genomic_DNA"/>
</dbReference>
<gene>
    <name evidence="1" type="ORF">KKC1_25600</name>
</gene>
<dbReference type="Proteomes" id="UP000197032">
    <property type="component" value="Unassembled WGS sequence"/>
</dbReference>
<accession>A0A1Z5HV68</accession>
<name>A0A1Z5HV68_9FIRM</name>
<protein>
    <submittedName>
        <fullName evidence="1">Uncharacterized protein</fullName>
    </submittedName>
</protein>
<organism evidence="1 2">
    <name type="scientific">Calderihabitans maritimus</name>
    <dbReference type="NCBI Taxonomy" id="1246530"/>
    <lineage>
        <taxon>Bacteria</taxon>
        <taxon>Bacillati</taxon>
        <taxon>Bacillota</taxon>
        <taxon>Clostridia</taxon>
        <taxon>Neomoorellales</taxon>
        <taxon>Calderihabitantaceae</taxon>
        <taxon>Calderihabitans</taxon>
    </lineage>
</organism>
<dbReference type="AlphaFoldDB" id="A0A1Z5HV68"/>